<reference evidence="3 4" key="1">
    <citation type="submission" date="2019-08" db="EMBL/GenBank/DDBJ databases">
        <title>Agrococcus lahaulensis sp. nov., isolated from a cold desert of the Indian Himalayas.</title>
        <authorList>
            <person name="Qu J.H."/>
        </authorList>
    </citation>
    <scope>NUCLEOTIDE SEQUENCE [LARGE SCALE GENOMIC DNA]</scope>
    <source>
        <strain evidence="3 4">NS18</strain>
    </source>
</reference>
<dbReference type="EMBL" id="VOIR01000012">
    <property type="protein sequence ID" value="KAA6435268.1"/>
    <property type="molecule type" value="Genomic_DNA"/>
</dbReference>
<dbReference type="InterPro" id="IPR012347">
    <property type="entry name" value="Ferritin-like"/>
</dbReference>
<gene>
    <name evidence="3" type="ORF">FQ330_03775</name>
</gene>
<feature type="domain" description="DUF305" evidence="2">
    <location>
        <begin position="91"/>
        <end position="141"/>
    </location>
</feature>
<dbReference type="InterPro" id="IPR005183">
    <property type="entry name" value="DUF305_CopM-like"/>
</dbReference>
<protein>
    <submittedName>
        <fullName evidence="3">DUF305 domain-containing protein</fullName>
    </submittedName>
</protein>
<name>A0A5M8QJ22_9MICO</name>
<accession>A0A5M8QJ22</accession>
<keyword evidence="4" id="KW-1185">Reference proteome</keyword>
<feature type="transmembrane region" description="Helical" evidence="1">
    <location>
        <begin position="6"/>
        <end position="24"/>
    </location>
</feature>
<feature type="transmembrane region" description="Helical" evidence="1">
    <location>
        <begin position="36"/>
        <end position="58"/>
    </location>
</feature>
<sequence length="144" mass="16177">MYLKFGAILLVSLGLMWVLSMSMIRELGHFTFNISNFYMALIMVAAMGIVMTIGMWSMFPSRKANIAMVVGFAALFVVALLMGRSEAFVGDKGFLESMIPHHSRAILVCQESDITDPEIVQLCDDIVEAQQEEIAQMEEILERY</sequence>
<proteinExistence type="predicted"/>
<dbReference type="Pfam" id="PF03713">
    <property type="entry name" value="DUF305"/>
    <property type="match status" value="1"/>
</dbReference>
<evidence type="ECO:0000259" key="2">
    <source>
        <dbReference type="Pfam" id="PF03713"/>
    </source>
</evidence>
<dbReference type="Gene3D" id="1.20.1260.10">
    <property type="match status" value="1"/>
</dbReference>
<dbReference type="Proteomes" id="UP000323221">
    <property type="component" value="Unassembled WGS sequence"/>
</dbReference>
<keyword evidence="1" id="KW-1133">Transmembrane helix</keyword>
<organism evidence="3 4">
    <name type="scientific">Agrococcus sediminis</name>
    <dbReference type="NCBI Taxonomy" id="2599924"/>
    <lineage>
        <taxon>Bacteria</taxon>
        <taxon>Bacillati</taxon>
        <taxon>Actinomycetota</taxon>
        <taxon>Actinomycetes</taxon>
        <taxon>Micrococcales</taxon>
        <taxon>Microbacteriaceae</taxon>
        <taxon>Agrococcus</taxon>
    </lineage>
</organism>
<evidence type="ECO:0000313" key="3">
    <source>
        <dbReference type="EMBL" id="KAA6435268.1"/>
    </source>
</evidence>
<comment type="caution">
    <text evidence="3">The sequence shown here is derived from an EMBL/GenBank/DDBJ whole genome shotgun (WGS) entry which is preliminary data.</text>
</comment>
<dbReference type="AlphaFoldDB" id="A0A5M8QJ22"/>
<evidence type="ECO:0000313" key="4">
    <source>
        <dbReference type="Proteomes" id="UP000323221"/>
    </source>
</evidence>
<keyword evidence="1" id="KW-0472">Membrane</keyword>
<keyword evidence="1" id="KW-0812">Transmembrane</keyword>
<evidence type="ECO:0000256" key="1">
    <source>
        <dbReference type="SAM" id="Phobius"/>
    </source>
</evidence>
<feature type="transmembrane region" description="Helical" evidence="1">
    <location>
        <begin position="64"/>
        <end position="82"/>
    </location>
</feature>
<dbReference type="OrthoDB" id="8603558at2"/>